<sequence>MKRPNYKLSTILGATLLHAITVMAGPATAESIDDCQAQAETEEHFGNYMVFNQRMSQFLDAMSQDMGLRIKRSDALNQRLSDLHVCGTIEKILMDLSRLYDIDWFSFNQVYFVSGRSEAVTRMIRLGDIRGARAIEALESSGVDMTRYPLALANRSTAIVVTAPPQFVAIVEGIVDDMKPEVVSVGPEEESKIIRIRRGTAVSEHLIP</sequence>
<accession>A0AAN0NLM7</accession>
<proteinExistence type="predicted"/>
<evidence type="ECO:0000313" key="2">
    <source>
        <dbReference type="EMBL" id="WZU69297.1"/>
    </source>
</evidence>
<name>A0AAN0NLM7_9RHOB</name>
<evidence type="ECO:0000313" key="3">
    <source>
        <dbReference type="Proteomes" id="UP001470809"/>
    </source>
</evidence>
<evidence type="ECO:0008006" key="4">
    <source>
        <dbReference type="Google" id="ProtNLM"/>
    </source>
</evidence>
<dbReference type="Proteomes" id="UP001470809">
    <property type="component" value="Chromosome"/>
</dbReference>
<dbReference type="InterPro" id="IPR038591">
    <property type="entry name" value="NolW-like_sf"/>
</dbReference>
<dbReference type="EMBL" id="CP151767">
    <property type="protein sequence ID" value="WZU69297.1"/>
    <property type="molecule type" value="Genomic_DNA"/>
</dbReference>
<keyword evidence="1" id="KW-0732">Signal</keyword>
<reference evidence="2 3" key="2">
    <citation type="submission" date="2024-08" db="EMBL/GenBank/DDBJ databases">
        <title>Phylogenomic analyses of a clade within the roseobacter group suggest taxonomic reassignments of species of the genera Aestuariivita, Citreicella, Loktanella, Nautella, Pelagibaca, Ruegeria, Thalassobius, Thiobacimonas and Tropicibacter, and the proposal o.</title>
        <authorList>
            <person name="Jeon C.O."/>
        </authorList>
    </citation>
    <scope>NUCLEOTIDE SEQUENCE [LARGE SCALE GENOMIC DNA]</scope>
    <source>
        <strain evidence="2 3">SS1-5</strain>
    </source>
</reference>
<gene>
    <name evidence="2" type="ORF">AABB31_10880</name>
</gene>
<reference evidence="3" key="1">
    <citation type="submission" date="2024-04" db="EMBL/GenBank/DDBJ databases">
        <title>Phylogenomic analyses of a clade within the roseobacter group suggest taxonomic reassignments of species of the genera Aestuariivita, Citreicella, Loktanella, Nautella, Pelagibaca, Ruegeria, Thalassobius, Thiobacimonas and Tropicibacter, and the proposal o.</title>
        <authorList>
            <person name="Jeon C.O."/>
        </authorList>
    </citation>
    <scope>NUCLEOTIDE SEQUENCE [LARGE SCALE GENOMIC DNA]</scope>
    <source>
        <strain evidence="3">SS1-5</strain>
    </source>
</reference>
<feature type="signal peptide" evidence="1">
    <location>
        <begin position="1"/>
        <end position="24"/>
    </location>
</feature>
<organism evidence="2 3">
    <name type="scientific">Yoonia rhodophyticola</name>
    <dbReference type="NCBI Taxonomy" id="3137370"/>
    <lineage>
        <taxon>Bacteria</taxon>
        <taxon>Pseudomonadati</taxon>
        <taxon>Pseudomonadota</taxon>
        <taxon>Alphaproteobacteria</taxon>
        <taxon>Rhodobacterales</taxon>
        <taxon>Paracoccaceae</taxon>
        <taxon>Yoonia</taxon>
    </lineage>
</organism>
<keyword evidence="3" id="KW-1185">Reference proteome</keyword>
<feature type="chain" id="PRO_5042971146" description="NolW-like domain-containing protein" evidence="1">
    <location>
        <begin position="25"/>
        <end position="208"/>
    </location>
</feature>
<dbReference type="KEGG" id="yrh:AABB31_10880"/>
<dbReference type="Gene3D" id="3.55.50.30">
    <property type="match status" value="1"/>
</dbReference>
<evidence type="ECO:0000256" key="1">
    <source>
        <dbReference type="SAM" id="SignalP"/>
    </source>
</evidence>
<protein>
    <recommendedName>
        <fullName evidence="4">NolW-like domain-containing protein</fullName>
    </recommendedName>
</protein>
<dbReference type="AlphaFoldDB" id="A0AAN0NLM7"/>
<dbReference type="Gene3D" id="3.30.1370.120">
    <property type="match status" value="1"/>
</dbReference>
<dbReference type="RefSeq" id="WP_342078590.1">
    <property type="nucleotide sequence ID" value="NZ_CP151767.2"/>
</dbReference>